<dbReference type="InterPro" id="IPR051261">
    <property type="entry name" value="NLR"/>
</dbReference>
<dbReference type="InterPro" id="IPR001611">
    <property type="entry name" value="Leu-rich_rpt"/>
</dbReference>
<name>A0A3B4CRC9_PYGNA</name>
<dbReference type="Proteomes" id="UP001501920">
    <property type="component" value="Chromosome 1"/>
</dbReference>
<evidence type="ECO:0000256" key="1">
    <source>
        <dbReference type="ARBA" id="ARBA00022614"/>
    </source>
</evidence>
<dbReference type="GeneTree" id="ENSGT01140000282957"/>
<keyword evidence="4" id="KW-1185">Reference proteome</keyword>
<evidence type="ECO:0000256" key="2">
    <source>
        <dbReference type="ARBA" id="ARBA00022737"/>
    </source>
</evidence>
<reference evidence="3 4" key="1">
    <citation type="submission" date="2020-10" db="EMBL/GenBank/DDBJ databases">
        <title>Pygocentrus nattereri (red-bellied piranha) genome, fPygNat1, primary haplotype.</title>
        <authorList>
            <person name="Myers G."/>
            <person name="Meyer A."/>
            <person name="Karagic N."/>
            <person name="Pippel M."/>
            <person name="Winkler S."/>
            <person name="Tracey A."/>
            <person name="Wood J."/>
            <person name="Formenti G."/>
            <person name="Howe K."/>
            <person name="Fedrigo O."/>
            <person name="Jarvis E.D."/>
        </authorList>
    </citation>
    <scope>NUCLEOTIDE SEQUENCE [LARGE SCALE GENOMIC DNA]</scope>
</reference>
<sequence>NQNPEDVLCHCSLCRLGFCNITEEGCATLISALKLNPSHLKLHLSFNNLGDSGVKLLSAALENPLCKLEFLW</sequence>
<reference evidence="3" key="3">
    <citation type="submission" date="2025-09" db="UniProtKB">
        <authorList>
            <consortium name="Ensembl"/>
        </authorList>
    </citation>
    <scope>IDENTIFICATION</scope>
</reference>
<dbReference type="InterPro" id="IPR032675">
    <property type="entry name" value="LRR_dom_sf"/>
</dbReference>
<dbReference type="Gene3D" id="3.80.10.10">
    <property type="entry name" value="Ribonuclease Inhibitor"/>
    <property type="match status" value="1"/>
</dbReference>
<keyword evidence="1" id="KW-0433">Leucine-rich repeat</keyword>
<evidence type="ECO:0008006" key="5">
    <source>
        <dbReference type="Google" id="ProtNLM"/>
    </source>
</evidence>
<keyword evidence="2" id="KW-0677">Repeat</keyword>
<protein>
    <recommendedName>
        <fullName evidence="5">NACHT LRR and PYD domain-containing protein</fullName>
    </recommendedName>
</protein>
<evidence type="ECO:0000313" key="3">
    <source>
        <dbReference type="Ensembl" id="ENSPNAP00000013104.2"/>
    </source>
</evidence>
<reference evidence="3" key="2">
    <citation type="submission" date="2025-08" db="UniProtKB">
        <authorList>
            <consortium name="Ensembl"/>
        </authorList>
    </citation>
    <scope>IDENTIFICATION</scope>
</reference>
<proteinExistence type="predicted"/>
<dbReference type="Pfam" id="PF13516">
    <property type="entry name" value="LRR_6"/>
    <property type="match status" value="1"/>
</dbReference>
<dbReference type="Ensembl" id="ENSPNAT00000020596.2">
    <property type="protein sequence ID" value="ENSPNAP00000013104.2"/>
    <property type="gene ID" value="ENSPNAG00000018945.2"/>
</dbReference>
<dbReference type="AlphaFoldDB" id="A0A3B4CRC9"/>
<evidence type="ECO:0000313" key="4">
    <source>
        <dbReference type="Proteomes" id="UP001501920"/>
    </source>
</evidence>
<dbReference type="SUPFAM" id="SSF52047">
    <property type="entry name" value="RNI-like"/>
    <property type="match status" value="1"/>
</dbReference>
<dbReference type="PANTHER" id="PTHR24106">
    <property type="entry name" value="NACHT, LRR AND CARD DOMAINS-CONTAINING"/>
    <property type="match status" value="1"/>
</dbReference>
<dbReference type="OMA" id="HINMILG"/>
<organism evidence="3 4">
    <name type="scientific">Pygocentrus nattereri</name>
    <name type="common">Red-bellied piranha</name>
    <dbReference type="NCBI Taxonomy" id="42514"/>
    <lineage>
        <taxon>Eukaryota</taxon>
        <taxon>Metazoa</taxon>
        <taxon>Chordata</taxon>
        <taxon>Craniata</taxon>
        <taxon>Vertebrata</taxon>
        <taxon>Euteleostomi</taxon>
        <taxon>Actinopterygii</taxon>
        <taxon>Neopterygii</taxon>
        <taxon>Teleostei</taxon>
        <taxon>Ostariophysi</taxon>
        <taxon>Characiformes</taxon>
        <taxon>Characoidei</taxon>
        <taxon>Pygocentrus</taxon>
    </lineage>
</organism>
<accession>A0A3B4CRC9</accession>